<feature type="compositionally biased region" description="Basic and acidic residues" evidence="1">
    <location>
        <begin position="69"/>
        <end position="81"/>
    </location>
</feature>
<keyword evidence="3" id="KW-1185">Reference proteome</keyword>
<dbReference type="EMBL" id="KV419426">
    <property type="protein sequence ID" value="KZS89578.1"/>
    <property type="molecule type" value="Genomic_DNA"/>
</dbReference>
<evidence type="ECO:0000313" key="3">
    <source>
        <dbReference type="Proteomes" id="UP000076722"/>
    </source>
</evidence>
<evidence type="ECO:0000313" key="2">
    <source>
        <dbReference type="EMBL" id="KZS89578.1"/>
    </source>
</evidence>
<gene>
    <name evidence="2" type="ORF">SISNIDRAFT_469106</name>
</gene>
<feature type="compositionally biased region" description="Basic and acidic residues" evidence="1">
    <location>
        <begin position="42"/>
        <end position="52"/>
    </location>
</feature>
<sequence length="322" mass="35688">MTLCSTTEDQNKQKPRRITAQPTARTVMARDGGDGQGQREGGNMHRTTDKQLIRHTSPQKRKTLPPQISHRDRMPAHEKPTEGAAKQEMNASPRAVAAPENQQSTAHTRSADHSQRPSLQHTLTDQQLVIRNSWFKLSQLSLLVNNPVTHHKRGFQVHQSSSHSATTFVVHPEMECRDNAIEHVSARDPEKNKQQNIYKITAIIGTFSLSTVDAGLWKGGGAEEGWSDCVAGGGDVAGPDFAGAAWTRSVGVCSDLRDGHPRRFLGRCCVSNSATEADQQNLNTGITDVARFIGERKRDKQKFRKRELQYDISGWLPGPSLY</sequence>
<protein>
    <submittedName>
        <fullName evidence="2">Uncharacterized protein</fullName>
    </submittedName>
</protein>
<name>A0A164QE65_9AGAM</name>
<reference evidence="2 3" key="1">
    <citation type="journal article" date="2016" name="Mol. Biol. Evol.">
        <title>Comparative Genomics of Early-Diverging Mushroom-Forming Fungi Provides Insights into the Origins of Lignocellulose Decay Capabilities.</title>
        <authorList>
            <person name="Nagy L.G."/>
            <person name="Riley R."/>
            <person name="Tritt A."/>
            <person name="Adam C."/>
            <person name="Daum C."/>
            <person name="Floudas D."/>
            <person name="Sun H."/>
            <person name="Yadav J.S."/>
            <person name="Pangilinan J."/>
            <person name="Larsson K.H."/>
            <person name="Matsuura K."/>
            <person name="Barry K."/>
            <person name="Labutti K."/>
            <person name="Kuo R."/>
            <person name="Ohm R.A."/>
            <person name="Bhattacharya S.S."/>
            <person name="Shirouzu T."/>
            <person name="Yoshinaga Y."/>
            <person name="Martin F.M."/>
            <person name="Grigoriev I.V."/>
            <person name="Hibbett D.S."/>
        </authorList>
    </citation>
    <scope>NUCLEOTIDE SEQUENCE [LARGE SCALE GENOMIC DNA]</scope>
    <source>
        <strain evidence="2 3">HHB9708</strain>
    </source>
</reference>
<dbReference type="AlphaFoldDB" id="A0A164QE65"/>
<accession>A0A164QE65</accession>
<evidence type="ECO:0000256" key="1">
    <source>
        <dbReference type="SAM" id="MobiDB-lite"/>
    </source>
</evidence>
<feature type="region of interest" description="Disordered" evidence="1">
    <location>
        <begin position="1"/>
        <end position="119"/>
    </location>
</feature>
<organism evidence="2 3">
    <name type="scientific">Sistotremastrum niveocremeum HHB9708</name>
    <dbReference type="NCBI Taxonomy" id="1314777"/>
    <lineage>
        <taxon>Eukaryota</taxon>
        <taxon>Fungi</taxon>
        <taxon>Dikarya</taxon>
        <taxon>Basidiomycota</taxon>
        <taxon>Agaricomycotina</taxon>
        <taxon>Agaricomycetes</taxon>
        <taxon>Sistotremastrales</taxon>
        <taxon>Sistotremastraceae</taxon>
        <taxon>Sertulicium</taxon>
        <taxon>Sertulicium niveocremeum</taxon>
    </lineage>
</organism>
<dbReference type="Proteomes" id="UP000076722">
    <property type="component" value="Unassembled WGS sequence"/>
</dbReference>
<proteinExistence type="predicted"/>